<accession>A0A9N9IR20</accession>
<name>A0A9N9IR20_9GLOM</name>
<feature type="non-terminal residue" evidence="1">
    <location>
        <position position="424"/>
    </location>
</feature>
<comment type="caution">
    <text evidence="1">The sequence shown here is derived from an EMBL/GenBank/DDBJ whole genome shotgun (WGS) entry which is preliminary data.</text>
</comment>
<dbReference type="EMBL" id="CAJVPZ010034208">
    <property type="protein sequence ID" value="CAG8746234.1"/>
    <property type="molecule type" value="Genomic_DNA"/>
</dbReference>
<gene>
    <name evidence="1" type="ORF">RFULGI_LOCUS13254</name>
</gene>
<evidence type="ECO:0000313" key="2">
    <source>
        <dbReference type="Proteomes" id="UP000789396"/>
    </source>
</evidence>
<evidence type="ECO:0000313" key="1">
    <source>
        <dbReference type="EMBL" id="CAG8746234.1"/>
    </source>
</evidence>
<protein>
    <submittedName>
        <fullName evidence="1">13230_t:CDS:1</fullName>
    </submittedName>
</protein>
<dbReference type="Proteomes" id="UP000789396">
    <property type="component" value="Unassembled WGS sequence"/>
</dbReference>
<keyword evidence="2" id="KW-1185">Reference proteome</keyword>
<sequence>CIDDYDNVINLIRKEKNLKDSESLSLILQIDEFQTAKYLRRNIGLQIFHLSPMDFKDSMLLFDRFIGHFANEDNYNVSGNIYRSIVNSIRGIPSVIEVATKVITNMKNANLNAFENYQTANTFWRFLRASIKEKYSENDWLRSLQSEDNILKLLFYIHIQKPLKKDDKFDDSTTIDDFETSDLIFLEQSGKLFIPRAPLVLISILADYLKSFDIFNDNLLNPFDLLTEETFPQFILHMHHVTYTLVFRTGLPITIRDIYGGHVRGLDDVLNSRIDVQQSIEYHVHASLIPKTNDGFIKPGLLDRQKLPVISSNKEGYKEIDVTSGRYLVLLARRTKSADAITPHADEQYKFSLALESGQPIHTSSRGKIGVDIILEEEKKAKEDIQNIPDNCIIVAGKDLFDFVGLYADVVARIAMKSDESDNL</sequence>
<proteinExistence type="predicted"/>
<dbReference type="OrthoDB" id="2323037at2759"/>
<dbReference type="AlphaFoldDB" id="A0A9N9IR20"/>
<organism evidence="1 2">
    <name type="scientific">Racocetra fulgida</name>
    <dbReference type="NCBI Taxonomy" id="60492"/>
    <lineage>
        <taxon>Eukaryota</taxon>
        <taxon>Fungi</taxon>
        <taxon>Fungi incertae sedis</taxon>
        <taxon>Mucoromycota</taxon>
        <taxon>Glomeromycotina</taxon>
        <taxon>Glomeromycetes</taxon>
        <taxon>Diversisporales</taxon>
        <taxon>Gigasporaceae</taxon>
        <taxon>Racocetra</taxon>
    </lineage>
</organism>
<reference evidence="1" key="1">
    <citation type="submission" date="2021-06" db="EMBL/GenBank/DDBJ databases">
        <authorList>
            <person name="Kallberg Y."/>
            <person name="Tangrot J."/>
            <person name="Rosling A."/>
        </authorList>
    </citation>
    <scope>NUCLEOTIDE SEQUENCE</scope>
    <source>
        <strain evidence="1">IN212</strain>
    </source>
</reference>